<organism evidence="11 12">
    <name type="scientific">Entomospira entomophila</name>
    <dbReference type="NCBI Taxonomy" id="2719988"/>
    <lineage>
        <taxon>Bacteria</taxon>
        <taxon>Pseudomonadati</taxon>
        <taxon>Spirochaetota</taxon>
        <taxon>Spirochaetia</taxon>
        <taxon>Spirochaetales</taxon>
        <taxon>Spirochaetaceae</taxon>
        <taxon>Entomospira</taxon>
    </lineage>
</organism>
<feature type="transmembrane region" description="Helical" evidence="10">
    <location>
        <begin position="154"/>
        <end position="173"/>
    </location>
</feature>
<evidence type="ECO:0000256" key="5">
    <source>
        <dbReference type="ARBA" id="ARBA00022692"/>
    </source>
</evidence>
<keyword evidence="2 10" id="KW-1003">Cell membrane</keyword>
<keyword evidence="3" id="KW-0997">Cell inner membrane</keyword>
<feature type="transmembrane region" description="Helical" evidence="10">
    <location>
        <begin position="68"/>
        <end position="92"/>
    </location>
</feature>
<dbReference type="EMBL" id="JAATLJ010000001">
    <property type="protein sequence ID" value="NIZ40883.1"/>
    <property type="molecule type" value="Genomic_DNA"/>
</dbReference>
<dbReference type="NCBIfam" id="TIGR00077">
    <property type="entry name" value="lspA"/>
    <property type="match status" value="1"/>
</dbReference>
<dbReference type="EC" id="3.4.23.36" evidence="10"/>
<keyword evidence="9 10" id="KW-0472">Membrane</keyword>
<comment type="pathway">
    <text evidence="10">Protein modification; lipoprotein biosynthesis (signal peptide cleavage).</text>
</comment>
<evidence type="ECO:0000256" key="2">
    <source>
        <dbReference type="ARBA" id="ARBA00022475"/>
    </source>
</evidence>
<dbReference type="InterPro" id="IPR001872">
    <property type="entry name" value="Peptidase_A8"/>
</dbReference>
<evidence type="ECO:0000256" key="10">
    <source>
        <dbReference type="HAMAP-Rule" id="MF_00161"/>
    </source>
</evidence>
<keyword evidence="8 10" id="KW-1133">Transmembrane helix</keyword>
<evidence type="ECO:0000256" key="7">
    <source>
        <dbReference type="ARBA" id="ARBA00022801"/>
    </source>
</evidence>
<feature type="transmembrane region" description="Helical" evidence="10">
    <location>
        <begin position="104"/>
        <end position="124"/>
    </location>
</feature>
<evidence type="ECO:0000256" key="9">
    <source>
        <dbReference type="ARBA" id="ARBA00023136"/>
    </source>
</evidence>
<keyword evidence="4 10" id="KW-0645">Protease</keyword>
<dbReference type="AlphaFoldDB" id="A0A968GC36"/>
<dbReference type="HAMAP" id="MF_00161">
    <property type="entry name" value="LspA"/>
    <property type="match status" value="1"/>
</dbReference>
<protein>
    <recommendedName>
        <fullName evidence="10">Lipoprotein signal peptidase</fullName>
        <ecNumber evidence="10">3.4.23.36</ecNumber>
    </recommendedName>
    <alternativeName>
        <fullName evidence="10">Prolipoprotein signal peptidase</fullName>
    </alternativeName>
    <alternativeName>
        <fullName evidence="10">Signal peptidase II</fullName>
        <shortName evidence="10">SPase II</shortName>
    </alternativeName>
</protein>
<keyword evidence="6 10" id="KW-0064">Aspartyl protease</keyword>
<dbReference type="Pfam" id="PF01252">
    <property type="entry name" value="Peptidase_A8"/>
    <property type="match status" value="1"/>
</dbReference>
<comment type="subcellular location">
    <subcellularLocation>
        <location evidence="10">Cell membrane</location>
        <topology evidence="10">Multi-pass membrane protein</topology>
    </subcellularLocation>
</comment>
<comment type="caution">
    <text evidence="11">The sequence shown here is derived from an EMBL/GenBank/DDBJ whole genome shotgun (WGS) entry which is preliminary data.</text>
</comment>
<dbReference type="GO" id="GO:0006508">
    <property type="term" value="P:proteolysis"/>
    <property type="evidence" value="ECO:0007669"/>
    <property type="project" value="UniProtKB-KW"/>
</dbReference>
<evidence type="ECO:0000313" key="12">
    <source>
        <dbReference type="Proteomes" id="UP000711995"/>
    </source>
</evidence>
<keyword evidence="12" id="KW-1185">Reference proteome</keyword>
<dbReference type="GO" id="GO:0004190">
    <property type="term" value="F:aspartic-type endopeptidase activity"/>
    <property type="evidence" value="ECO:0007669"/>
    <property type="project" value="UniProtKB-UniRule"/>
</dbReference>
<feature type="active site" evidence="10">
    <location>
        <position position="139"/>
    </location>
</feature>
<evidence type="ECO:0000256" key="1">
    <source>
        <dbReference type="ARBA" id="ARBA00006139"/>
    </source>
</evidence>
<keyword evidence="7 10" id="KW-0378">Hydrolase</keyword>
<comment type="caution">
    <text evidence="10">Lacks conserved residue(s) required for the propagation of feature annotation.</text>
</comment>
<comment type="function">
    <text evidence="10">This protein specifically catalyzes the removal of signal peptides from prolipoproteins.</text>
</comment>
<comment type="catalytic activity">
    <reaction evidence="10">
        <text>Release of signal peptides from bacterial membrane prolipoproteins. Hydrolyzes -Xaa-Yaa-Zaa-|-(S,diacylglyceryl)Cys-, in which Xaa is hydrophobic (preferably Leu), and Yaa (Ala or Ser) and Zaa (Gly or Ala) have small, neutral side chains.</text>
        <dbReference type="EC" id="3.4.23.36"/>
    </reaction>
</comment>
<dbReference type="PANTHER" id="PTHR33695:SF1">
    <property type="entry name" value="LIPOPROTEIN SIGNAL PEPTIDASE"/>
    <property type="match status" value="1"/>
</dbReference>
<dbReference type="GO" id="GO:0005886">
    <property type="term" value="C:plasma membrane"/>
    <property type="evidence" value="ECO:0007669"/>
    <property type="project" value="UniProtKB-SubCell"/>
</dbReference>
<accession>A0A968GC36</accession>
<proteinExistence type="inferred from homology"/>
<dbReference type="Proteomes" id="UP000711995">
    <property type="component" value="Unassembled WGS sequence"/>
</dbReference>
<evidence type="ECO:0000313" key="11">
    <source>
        <dbReference type="EMBL" id="NIZ40883.1"/>
    </source>
</evidence>
<comment type="similarity">
    <text evidence="1 10">Belongs to the peptidase A8 family.</text>
</comment>
<gene>
    <name evidence="10" type="primary">lspA</name>
    <name evidence="11" type="ORF">HCT14_05120</name>
</gene>
<keyword evidence="5 10" id="KW-0812">Transmembrane</keyword>
<evidence type="ECO:0000256" key="8">
    <source>
        <dbReference type="ARBA" id="ARBA00022989"/>
    </source>
</evidence>
<feature type="active site" evidence="10">
    <location>
        <position position="161"/>
    </location>
</feature>
<evidence type="ECO:0000256" key="6">
    <source>
        <dbReference type="ARBA" id="ARBA00022750"/>
    </source>
</evidence>
<name>A0A968GC36_9SPIO</name>
<reference evidence="11 12" key="1">
    <citation type="submission" date="2020-03" db="EMBL/GenBank/DDBJ databases">
        <title>Spirochaetal bacteria isolated from arthropods constitute a novel genus Entomospira genus novum within the order Spirochaetales.</title>
        <authorList>
            <person name="Grana-Miraglia L."/>
            <person name="Sikutova S."/>
            <person name="Fingerle V."/>
            <person name="Sing A."/>
            <person name="Castillo-Ramirez S."/>
            <person name="Margos G."/>
            <person name="Rudolf I."/>
        </authorList>
    </citation>
    <scope>NUCLEOTIDE SEQUENCE [LARGE SCALE GENOMIC DNA]</scope>
    <source>
        <strain evidence="11 12">BR193</strain>
    </source>
</reference>
<evidence type="ECO:0000256" key="4">
    <source>
        <dbReference type="ARBA" id="ARBA00022670"/>
    </source>
</evidence>
<evidence type="ECO:0000256" key="3">
    <source>
        <dbReference type="ARBA" id="ARBA00022519"/>
    </source>
</evidence>
<dbReference type="PANTHER" id="PTHR33695">
    <property type="entry name" value="LIPOPROTEIN SIGNAL PEPTIDASE"/>
    <property type="match status" value="1"/>
</dbReference>
<sequence>MRKPTLSMIIIMSVIILDQLTKALIVHLIPYSPTSYPTPILEWGGDFLRIIHVRNLGALFSLGSSWPALFNILLLKIIPLLLLLYLMFLLVAPQKIYTRTPKKLRWELSAMQMIALSFAVGGGFGNMIDRILRPKGVVDFIDIKFYGLFGLERWPTFNVADMAVVLAVTLFIIHEIQSEIKRKREAKHE</sequence>